<feature type="transmembrane region" description="Helical" evidence="8">
    <location>
        <begin position="387"/>
        <end position="405"/>
    </location>
</feature>
<dbReference type="GO" id="GO:0097272">
    <property type="term" value="P:ammonium homeostasis"/>
    <property type="evidence" value="ECO:0007669"/>
    <property type="project" value="TreeGrafter"/>
</dbReference>
<feature type="signal peptide" evidence="9">
    <location>
        <begin position="1"/>
        <end position="41"/>
    </location>
</feature>
<evidence type="ECO:0000256" key="4">
    <source>
        <dbReference type="ARBA" id="ARBA00022692"/>
    </source>
</evidence>
<evidence type="ECO:0000256" key="2">
    <source>
        <dbReference type="ARBA" id="ARBA00005887"/>
    </source>
</evidence>
<dbReference type="GO" id="GO:0008519">
    <property type="term" value="F:ammonium channel activity"/>
    <property type="evidence" value="ECO:0007669"/>
    <property type="project" value="InterPro"/>
</dbReference>
<feature type="transmembrane region" description="Helical" evidence="8">
    <location>
        <begin position="259"/>
        <end position="280"/>
    </location>
</feature>
<dbReference type="AlphaFoldDB" id="A0AA48GUH7"/>
<protein>
    <recommendedName>
        <fullName evidence="8">Ammonium transporter</fullName>
    </recommendedName>
</protein>
<dbReference type="SUPFAM" id="SSF111352">
    <property type="entry name" value="Ammonium transporter"/>
    <property type="match status" value="1"/>
</dbReference>
<keyword evidence="3 8" id="KW-0813">Transport</keyword>
<accession>A0AA48GUH7</accession>
<dbReference type="KEGG" id="msil:METEAL_34710"/>
<feature type="transmembrane region" description="Helical" evidence="8">
    <location>
        <begin position="463"/>
        <end position="485"/>
    </location>
</feature>
<evidence type="ECO:0000259" key="10">
    <source>
        <dbReference type="Pfam" id="PF00909"/>
    </source>
</evidence>
<organism evidence="11 12">
    <name type="scientific">Mesoterricola silvestris</name>
    <dbReference type="NCBI Taxonomy" id="2927979"/>
    <lineage>
        <taxon>Bacteria</taxon>
        <taxon>Pseudomonadati</taxon>
        <taxon>Acidobacteriota</taxon>
        <taxon>Holophagae</taxon>
        <taxon>Holophagales</taxon>
        <taxon>Holophagaceae</taxon>
        <taxon>Mesoterricola</taxon>
    </lineage>
</organism>
<reference evidence="12" key="1">
    <citation type="journal article" date="2023" name="Int. J. Syst. Evol. Microbiol.">
        <title>Mesoterricola silvestris gen. nov., sp. nov., Mesoterricola sediminis sp. nov., Geothrix oryzae sp. nov., Geothrix edaphica sp. nov., Geothrix rubra sp. nov., and Geothrix limicola sp. nov., six novel members of Acidobacteriota isolated from soils.</title>
        <authorList>
            <person name="Itoh H."/>
            <person name="Sugisawa Y."/>
            <person name="Mise K."/>
            <person name="Xu Z."/>
            <person name="Kuniyasu M."/>
            <person name="Ushijima N."/>
            <person name="Kawano K."/>
            <person name="Kobayashi E."/>
            <person name="Shiratori Y."/>
            <person name="Masuda Y."/>
            <person name="Senoo K."/>
        </authorList>
    </citation>
    <scope>NUCLEOTIDE SEQUENCE [LARGE SCALE GENOMIC DNA]</scope>
    <source>
        <strain evidence="12">W79</strain>
    </source>
</reference>
<dbReference type="Pfam" id="PF00909">
    <property type="entry name" value="Ammonium_transp"/>
    <property type="match status" value="1"/>
</dbReference>
<gene>
    <name evidence="11" type="primary">amt-1</name>
    <name evidence="11" type="ORF">METEAL_34710</name>
</gene>
<dbReference type="GO" id="GO:0005886">
    <property type="term" value="C:plasma membrane"/>
    <property type="evidence" value="ECO:0007669"/>
    <property type="project" value="UniProtKB-SubCell"/>
</dbReference>
<keyword evidence="6 8" id="KW-0472">Membrane</keyword>
<evidence type="ECO:0000256" key="1">
    <source>
        <dbReference type="ARBA" id="ARBA00004141"/>
    </source>
</evidence>
<comment type="similarity">
    <text evidence="2 8">Belongs to the ammonia transporter channel (TC 1.A.11.2) family.</text>
</comment>
<dbReference type="PANTHER" id="PTHR11730:SF6">
    <property type="entry name" value="AMMONIUM TRANSPORTER"/>
    <property type="match status" value="1"/>
</dbReference>
<name>A0AA48GUH7_9BACT</name>
<dbReference type="InterPro" id="IPR018047">
    <property type="entry name" value="Ammonium_transpt_CS"/>
</dbReference>
<evidence type="ECO:0000256" key="3">
    <source>
        <dbReference type="ARBA" id="ARBA00022448"/>
    </source>
</evidence>
<evidence type="ECO:0000256" key="5">
    <source>
        <dbReference type="ARBA" id="ARBA00022989"/>
    </source>
</evidence>
<dbReference type="NCBIfam" id="TIGR00836">
    <property type="entry name" value="amt"/>
    <property type="match status" value="1"/>
</dbReference>
<dbReference type="InterPro" id="IPR024041">
    <property type="entry name" value="NH4_transpt_AmtB-like_dom"/>
</dbReference>
<dbReference type="InterPro" id="IPR001905">
    <property type="entry name" value="Ammonium_transpt"/>
</dbReference>
<keyword evidence="9" id="KW-0732">Signal</keyword>
<evidence type="ECO:0000313" key="12">
    <source>
        <dbReference type="Proteomes" id="UP001238179"/>
    </source>
</evidence>
<keyword evidence="5 8" id="KW-1133">Transmembrane helix</keyword>
<evidence type="ECO:0000256" key="9">
    <source>
        <dbReference type="SAM" id="SignalP"/>
    </source>
</evidence>
<dbReference type="Proteomes" id="UP001238179">
    <property type="component" value="Chromosome"/>
</dbReference>
<keyword evidence="12" id="KW-1185">Reference proteome</keyword>
<feature type="transmembrane region" description="Helical" evidence="8">
    <location>
        <begin position="300"/>
        <end position="317"/>
    </location>
</feature>
<feature type="transmembrane region" description="Helical" evidence="8">
    <location>
        <begin position="185"/>
        <end position="206"/>
    </location>
</feature>
<proteinExistence type="inferred from homology"/>
<dbReference type="PROSITE" id="PS01219">
    <property type="entry name" value="AMMONIUM_TRANSP"/>
    <property type="match status" value="1"/>
</dbReference>
<feature type="domain" description="Ammonium transporter AmtB-like" evidence="10">
    <location>
        <begin position="82"/>
        <end position="515"/>
    </location>
</feature>
<feature type="transmembrane region" description="Helical" evidence="8">
    <location>
        <begin position="417"/>
        <end position="436"/>
    </location>
</feature>
<evidence type="ECO:0000256" key="8">
    <source>
        <dbReference type="RuleBase" id="RU362002"/>
    </source>
</evidence>
<evidence type="ECO:0000256" key="6">
    <source>
        <dbReference type="ARBA" id="ARBA00023136"/>
    </source>
</evidence>
<comment type="subcellular location">
    <subcellularLocation>
        <location evidence="8">Cell membrane</location>
        <topology evidence="8">Multi-pass membrane protein</topology>
    </subcellularLocation>
    <subcellularLocation>
        <location evidence="1">Membrane</location>
        <topology evidence="1">Multi-pass membrane protein</topology>
    </subcellularLocation>
</comment>
<feature type="transmembrane region" description="Helical" evidence="8">
    <location>
        <begin position="121"/>
        <end position="149"/>
    </location>
</feature>
<keyword evidence="4 8" id="KW-0812">Transmembrane</keyword>
<dbReference type="RefSeq" id="WP_316412971.1">
    <property type="nucleotide sequence ID" value="NZ_AP027080.1"/>
</dbReference>
<dbReference type="EMBL" id="AP027080">
    <property type="protein sequence ID" value="BDU74297.1"/>
    <property type="molecule type" value="Genomic_DNA"/>
</dbReference>
<feature type="transmembrane region" description="Helical" evidence="8">
    <location>
        <begin position="218"/>
        <end position="239"/>
    </location>
</feature>
<feature type="chain" id="PRO_5041344173" description="Ammonium transporter" evidence="9">
    <location>
        <begin position="42"/>
        <end position="551"/>
    </location>
</feature>
<evidence type="ECO:0000256" key="7">
    <source>
        <dbReference type="ARBA" id="ARBA00023177"/>
    </source>
</evidence>
<evidence type="ECO:0000313" key="11">
    <source>
        <dbReference type="EMBL" id="BDU74297.1"/>
    </source>
</evidence>
<keyword evidence="7 8" id="KW-0924">Ammonia transport</keyword>
<dbReference type="Gene3D" id="1.10.3430.10">
    <property type="entry name" value="Ammonium transporter AmtB like domains"/>
    <property type="match status" value="1"/>
</dbReference>
<feature type="transmembrane region" description="Helical" evidence="8">
    <location>
        <begin position="81"/>
        <end position="101"/>
    </location>
</feature>
<dbReference type="PANTHER" id="PTHR11730">
    <property type="entry name" value="AMMONIUM TRANSPORTER"/>
    <property type="match status" value="1"/>
</dbReference>
<sequence>MKPTFFDDPISGFWGSVTPRNLGRAGLLLLAILLLAPAAFAGDPGGGATGGIQNVPAQVQGKPTLQEVGAALGQTRVALNFVWVLVAGFLVMFMQAGFALAETGFTRAKNASHTMMMNLMVYAVGILGFWVCGFALQMGGSGAAAGAVLSAPESMGHLAGPVIHGNVWGLFGTRGFLLTGQTYDVSAFAMFLFQMVFMDTALTIPTGAMAERWKLSTFMIYGLVGSTLIYPVYACWAWGGGWLSQLGRTLNLGHGYVDFAGSGVVHLTGGVMAFTGALILGPRLGKFVKGKAQALPGHNLPMAFLGCFILAFGWFGFNAGSTLAGTDLRIAVVAVNTMLASAAGATSAYLYTWIRYGSPDPSMSANGLLAGLVAVTAPCAFIGAPAAILVGLVAGVLVVVAALFVENTLKIDDPVGAIAVHGANGIWGLLALGLFADGTYGQGLNNGPAGGVTGLLYGDPRQLLAQVAGIAANLVYVGAASFVLFKVLDKVIGLRVAPEVELQGLDFHEVSAPAYPGEGQLIGSSVLVFEKHPPRPAAPALSTAAVQEARS</sequence>
<feature type="transmembrane region" description="Helical" evidence="8">
    <location>
        <begin position="329"/>
        <end position="351"/>
    </location>
</feature>
<dbReference type="InterPro" id="IPR029020">
    <property type="entry name" value="Ammonium/urea_transptr"/>
</dbReference>